<dbReference type="AlphaFoldDB" id="A0AAV7QDM7"/>
<reference evidence="1" key="1">
    <citation type="journal article" date="2022" name="bioRxiv">
        <title>Sequencing and chromosome-scale assembly of the giantPleurodeles waltlgenome.</title>
        <authorList>
            <person name="Brown T."/>
            <person name="Elewa A."/>
            <person name="Iarovenko S."/>
            <person name="Subramanian E."/>
            <person name="Araus A.J."/>
            <person name="Petzold A."/>
            <person name="Susuki M."/>
            <person name="Suzuki K.-i.T."/>
            <person name="Hayashi T."/>
            <person name="Toyoda A."/>
            <person name="Oliveira C."/>
            <person name="Osipova E."/>
            <person name="Leigh N.D."/>
            <person name="Simon A."/>
            <person name="Yun M.H."/>
        </authorList>
    </citation>
    <scope>NUCLEOTIDE SEQUENCE</scope>
    <source>
        <strain evidence="1">20211129_DDA</strain>
        <tissue evidence="1">Liver</tissue>
    </source>
</reference>
<organism evidence="1 2">
    <name type="scientific">Pleurodeles waltl</name>
    <name type="common">Iberian ribbed newt</name>
    <dbReference type="NCBI Taxonomy" id="8319"/>
    <lineage>
        <taxon>Eukaryota</taxon>
        <taxon>Metazoa</taxon>
        <taxon>Chordata</taxon>
        <taxon>Craniata</taxon>
        <taxon>Vertebrata</taxon>
        <taxon>Euteleostomi</taxon>
        <taxon>Amphibia</taxon>
        <taxon>Batrachia</taxon>
        <taxon>Caudata</taxon>
        <taxon>Salamandroidea</taxon>
        <taxon>Salamandridae</taxon>
        <taxon>Pleurodelinae</taxon>
        <taxon>Pleurodeles</taxon>
    </lineage>
</organism>
<gene>
    <name evidence="1" type="ORF">NDU88_003023</name>
</gene>
<sequence length="123" mass="12737">MQPHSRRGHQEIVAGLVGGNLVSARRPSGDLGRNTGAGSKWSRRCCGHATGAVAPVVLFTVCIALPMPVACQCRGPQGPHDSPFCQPFHGGANRHEKAGGMGTLNPLGSAASSAALEDYSHRD</sequence>
<dbReference type="EMBL" id="JANPWB010000010">
    <property type="protein sequence ID" value="KAJ1136608.1"/>
    <property type="molecule type" value="Genomic_DNA"/>
</dbReference>
<comment type="caution">
    <text evidence="1">The sequence shown here is derived from an EMBL/GenBank/DDBJ whole genome shotgun (WGS) entry which is preliminary data.</text>
</comment>
<dbReference type="Proteomes" id="UP001066276">
    <property type="component" value="Chromosome 6"/>
</dbReference>
<keyword evidence="2" id="KW-1185">Reference proteome</keyword>
<protein>
    <submittedName>
        <fullName evidence="1">Uncharacterized protein</fullName>
    </submittedName>
</protein>
<evidence type="ECO:0000313" key="1">
    <source>
        <dbReference type="EMBL" id="KAJ1136608.1"/>
    </source>
</evidence>
<proteinExistence type="predicted"/>
<name>A0AAV7QDM7_PLEWA</name>
<evidence type="ECO:0000313" key="2">
    <source>
        <dbReference type="Proteomes" id="UP001066276"/>
    </source>
</evidence>
<accession>A0AAV7QDM7</accession>